<sequence>MTSYDYNIIYICLGPACWLWDYLRRSKQGGFLLPLSGGVDSSAVACIVYSMCRLVCQAVDMGNEEVLRDVSQIVGDESYVTTTPNELCNRLLTTCYMATENSSAETRERASMLYHLTPTIDTAVKAVIGIFTSVTGKVPQFRARLRMVIAYLFAQLSLWTRGLPGGLLVLGSANVDERLYQSFIY</sequence>
<dbReference type="InterPro" id="IPR014729">
    <property type="entry name" value="Rossmann-like_a/b/a_fold"/>
</dbReference>
<dbReference type="InterPro" id="IPR003694">
    <property type="entry name" value="NAD_synthase"/>
</dbReference>
<dbReference type="PANTHER" id="PTHR23090:SF9">
    <property type="entry name" value="GLUTAMINE-DEPENDENT NAD(+) SYNTHETASE"/>
    <property type="match status" value="1"/>
</dbReference>
<accession>A0A2G9RSX8</accession>
<feature type="domain" description="NAD/GMP synthase" evidence="6">
    <location>
        <begin position="18"/>
        <end position="156"/>
    </location>
</feature>
<evidence type="ECO:0000256" key="4">
    <source>
        <dbReference type="ARBA" id="ARBA00022840"/>
    </source>
</evidence>
<comment type="pathway">
    <text evidence="1">Cofactor biosynthesis; NAD(+) biosynthesis.</text>
</comment>
<dbReference type="GO" id="GO:0005737">
    <property type="term" value="C:cytoplasm"/>
    <property type="evidence" value="ECO:0007669"/>
    <property type="project" value="InterPro"/>
</dbReference>
<evidence type="ECO:0000256" key="2">
    <source>
        <dbReference type="ARBA" id="ARBA00022598"/>
    </source>
</evidence>
<evidence type="ECO:0000259" key="6">
    <source>
        <dbReference type="Pfam" id="PF02540"/>
    </source>
</evidence>
<dbReference type="SUPFAM" id="SSF52402">
    <property type="entry name" value="Adenine nucleotide alpha hydrolases-like"/>
    <property type="match status" value="1"/>
</dbReference>
<evidence type="ECO:0000256" key="3">
    <source>
        <dbReference type="ARBA" id="ARBA00022741"/>
    </source>
</evidence>
<evidence type="ECO:0000256" key="5">
    <source>
        <dbReference type="ARBA" id="ARBA00023027"/>
    </source>
</evidence>
<proteinExistence type="predicted"/>
<dbReference type="GO" id="GO:0009435">
    <property type="term" value="P:NAD+ biosynthetic process"/>
    <property type="evidence" value="ECO:0007669"/>
    <property type="project" value="UniProtKB-UniPathway"/>
</dbReference>
<dbReference type="EMBL" id="KV930505">
    <property type="protein sequence ID" value="PIO31019.1"/>
    <property type="molecule type" value="Genomic_DNA"/>
</dbReference>
<evidence type="ECO:0000256" key="1">
    <source>
        <dbReference type="ARBA" id="ARBA00004790"/>
    </source>
</evidence>
<dbReference type="PANTHER" id="PTHR23090">
    <property type="entry name" value="NH 3 /GLUTAMINE-DEPENDENT NAD + SYNTHETASE"/>
    <property type="match status" value="1"/>
</dbReference>
<dbReference type="Proteomes" id="UP000228934">
    <property type="component" value="Unassembled WGS sequence"/>
</dbReference>
<dbReference type="Pfam" id="PF02540">
    <property type="entry name" value="NAD_synthase"/>
    <property type="match status" value="1"/>
</dbReference>
<dbReference type="Gene3D" id="3.40.50.620">
    <property type="entry name" value="HUPs"/>
    <property type="match status" value="1"/>
</dbReference>
<reference evidence="8" key="1">
    <citation type="journal article" date="2017" name="Nat. Commun.">
        <title>The North American bullfrog draft genome provides insight into hormonal regulation of long noncoding RNA.</title>
        <authorList>
            <person name="Hammond S.A."/>
            <person name="Warren R.L."/>
            <person name="Vandervalk B.P."/>
            <person name="Kucuk E."/>
            <person name="Khan H."/>
            <person name="Gibb E.A."/>
            <person name="Pandoh P."/>
            <person name="Kirk H."/>
            <person name="Zhao Y."/>
            <person name="Jones M."/>
            <person name="Mungall A.J."/>
            <person name="Coope R."/>
            <person name="Pleasance S."/>
            <person name="Moore R.A."/>
            <person name="Holt R.A."/>
            <person name="Round J.M."/>
            <person name="Ohora S."/>
            <person name="Walle B.V."/>
            <person name="Veldhoen N."/>
            <person name="Helbing C.C."/>
            <person name="Birol I."/>
        </authorList>
    </citation>
    <scope>NUCLEOTIDE SEQUENCE [LARGE SCALE GENOMIC DNA]</scope>
</reference>
<keyword evidence="5" id="KW-0520">NAD</keyword>
<dbReference type="CDD" id="cd00553">
    <property type="entry name" value="NAD_synthase"/>
    <property type="match status" value="1"/>
</dbReference>
<dbReference type="InterPro" id="IPR022310">
    <property type="entry name" value="NAD/GMP_synthase"/>
</dbReference>
<dbReference type="AlphaFoldDB" id="A0A2G9RSX8"/>
<protein>
    <recommendedName>
        <fullName evidence="6">NAD/GMP synthase domain-containing protein</fullName>
    </recommendedName>
</protein>
<dbReference type="GO" id="GO:0003952">
    <property type="term" value="F:NAD+ synthase (glutamine-hydrolyzing) activity"/>
    <property type="evidence" value="ECO:0007669"/>
    <property type="project" value="InterPro"/>
</dbReference>
<gene>
    <name evidence="7" type="ORF">AB205_0185960</name>
</gene>
<keyword evidence="4" id="KW-0067">ATP-binding</keyword>
<dbReference type="OrthoDB" id="2020662at2759"/>
<dbReference type="GO" id="GO:0005524">
    <property type="term" value="F:ATP binding"/>
    <property type="evidence" value="ECO:0007669"/>
    <property type="project" value="UniProtKB-KW"/>
</dbReference>
<keyword evidence="8" id="KW-1185">Reference proteome</keyword>
<evidence type="ECO:0000313" key="7">
    <source>
        <dbReference type="EMBL" id="PIO31019.1"/>
    </source>
</evidence>
<dbReference type="UniPathway" id="UPA00253"/>
<name>A0A2G9RSX8_AQUCT</name>
<keyword evidence="3" id="KW-0547">Nucleotide-binding</keyword>
<dbReference type="GO" id="GO:0004359">
    <property type="term" value="F:glutaminase activity"/>
    <property type="evidence" value="ECO:0007669"/>
    <property type="project" value="InterPro"/>
</dbReference>
<evidence type="ECO:0000313" key="8">
    <source>
        <dbReference type="Proteomes" id="UP000228934"/>
    </source>
</evidence>
<keyword evidence="2" id="KW-0436">Ligase</keyword>
<organism evidence="7 8">
    <name type="scientific">Aquarana catesbeiana</name>
    <name type="common">American bullfrog</name>
    <name type="synonym">Rana catesbeiana</name>
    <dbReference type="NCBI Taxonomy" id="8400"/>
    <lineage>
        <taxon>Eukaryota</taxon>
        <taxon>Metazoa</taxon>
        <taxon>Chordata</taxon>
        <taxon>Craniata</taxon>
        <taxon>Vertebrata</taxon>
        <taxon>Euteleostomi</taxon>
        <taxon>Amphibia</taxon>
        <taxon>Batrachia</taxon>
        <taxon>Anura</taxon>
        <taxon>Neobatrachia</taxon>
        <taxon>Ranoidea</taxon>
        <taxon>Ranidae</taxon>
        <taxon>Aquarana</taxon>
    </lineage>
</organism>